<evidence type="ECO:0000313" key="1">
    <source>
        <dbReference type="EMBL" id="HIU42291.1"/>
    </source>
</evidence>
<protein>
    <submittedName>
        <fullName evidence="1">Uncharacterized protein</fullName>
    </submittedName>
</protein>
<reference evidence="1" key="2">
    <citation type="journal article" date="2021" name="PeerJ">
        <title>Extensive microbial diversity within the chicken gut microbiome revealed by metagenomics and culture.</title>
        <authorList>
            <person name="Gilroy R."/>
            <person name="Ravi A."/>
            <person name="Getino M."/>
            <person name="Pursley I."/>
            <person name="Horton D.L."/>
            <person name="Alikhan N.F."/>
            <person name="Baker D."/>
            <person name="Gharbi K."/>
            <person name="Hall N."/>
            <person name="Watson M."/>
            <person name="Adriaenssens E.M."/>
            <person name="Foster-Nyarko E."/>
            <person name="Jarju S."/>
            <person name="Secka A."/>
            <person name="Antonio M."/>
            <person name="Oren A."/>
            <person name="Chaudhuri R.R."/>
            <person name="La Ragione R."/>
            <person name="Hildebrand F."/>
            <person name="Pallen M.J."/>
        </authorList>
    </citation>
    <scope>NUCLEOTIDE SEQUENCE</scope>
    <source>
        <strain evidence="1">4509</strain>
    </source>
</reference>
<dbReference type="Proteomes" id="UP000824082">
    <property type="component" value="Unassembled WGS sequence"/>
</dbReference>
<gene>
    <name evidence="1" type="ORF">IAD19_07040</name>
</gene>
<dbReference type="AlphaFoldDB" id="A0A9D1IT68"/>
<reference evidence="1" key="1">
    <citation type="submission" date="2020-10" db="EMBL/GenBank/DDBJ databases">
        <authorList>
            <person name="Gilroy R."/>
        </authorList>
    </citation>
    <scope>NUCLEOTIDE SEQUENCE</scope>
    <source>
        <strain evidence="1">4509</strain>
    </source>
</reference>
<accession>A0A9D1IT68</accession>
<name>A0A9D1IT68_9FIRM</name>
<proteinExistence type="predicted"/>
<comment type="caution">
    <text evidence="1">The sequence shown here is derived from an EMBL/GenBank/DDBJ whole genome shotgun (WGS) entry which is preliminary data.</text>
</comment>
<dbReference type="EMBL" id="DVMX01000136">
    <property type="protein sequence ID" value="HIU42291.1"/>
    <property type="molecule type" value="Genomic_DNA"/>
</dbReference>
<sequence>MSRYSSHDLTEFEFHDAWADEIRREGDALTFWVKHLNLHASAPENPYPQDMELKEALLTFSGFQVKEYCLPGYEDGSAETHPEQRFFGADAEKRFALAAAEGLRLYGIYPPSSQERPHWNLEARGKTELYFTLAFSFRQALMEWEEFAWKAWYVNFPSNP</sequence>
<evidence type="ECO:0000313" key="2">
    <source>
        <dbReference type="Proteomes" id="UP000824082"/>
    </source>
</evidence>
<organism evidence="1 2">
    <name type="scientific">Candidatus Egerieicola faecale</name>
    <dbReference type="NCBI Taxonomy" id="2840774"/>
    <lineage>
        <taxon>Bacteria</taxon>
        <taxon>Bacillati</taxon>
        <taxon>Bacillota</taxon>
        <taxon>Clostridia</taxon>
        <taxon>Eubacteriales</taxon>
        <taxon>Oscillospiraceae</taxon>
        <taxon>Oscillospiraceae incertae sedis</taxon>
        <taxon>Candidatus Egerieicola</taxon>
    </lineage>
</organism>